<evidence type="ECO:0000313" key="3">
    <source>
        <dbReference type="Proteomes" id="UP001177023"/>
    </source>
</evidence>
<dbReference type="AlphaFoldDB" id="A0AA36C5W9"/>
<evidence type="ECO:0000256" key="1">
    <source>
        <dbReference type="SAM" id="SignalP"/>
    </source>
</evidence>
<evidence type="ECO:0000313" key="2">
    <source>
        <dbReference type="EMBL" id="CAJ0558888.1"/>
    </source>
</evidence>
<feature type="signal peptide" evidence="1">
    <location>
        <begin position="1"/>
        <end position="23"/>
    </location>
</feature>
<comment type="caution">
    <text evidence="2">The sequence shown here is derived from an EMBL/GenBank/DDBJ whole genome shotgun (WGS) entry which is preliminary data.</text>
</comment>
<keyword evidence="1" id="KW-0732">Signal</keyword>
<dbReference type="Proteomes" id="UP001177023">
    <property type="component" value="Unassembled WGS sequence"/>
</dbReference>
<accession>A0AA36C5W9</accession>
<keyword evidence="3" id="KW-1185">Reference proteome</keyword>
<reference evidence="2" key="1">
    <citation type="submission" date="2023-06" db="EMBL/GenBank/DDBJ databases">
        <authorList>
            <person name="Delattre M."/>
        </authorList>
    </citation>
    <scope>NUCLEOTIDE SEQUENCE</scope>
    <source>
        <strain evidence="2">AF72</strain>
    </source>
</reference>
<sequence>MLLRLTFGGMFTFLKMGTECVEGEVNTSTAKSVIRNNALYLVKLGDSAYLNVSKGRLGVSTCSVPFYFQCDGSAAKVTTHQSVRIRARTSEAMGGLHFWQQNRQGNLYANRLSGLSRHNETLSYDGERRVLSTSTALHAFELPERAPARGPPNLRGLGINNTGIWLEGDYGNASIRLHGEPTDLPKSAT</sequence>
<feature type="non-terminal residue" evidence="2">
    <location>
        <position position="189"/>
    </location>
</feature>
<feature type="chain" id="PRO_5041426271" evidence="1">
    <location>
        <begin position="24"/>
        <end position="189"/>
    </location>
</feature>
<proteinExistence type="predicted"/>
<name>A0AA36C5W9_9BILA</name>
<organism evidence="2 3">
    <name type="scientific">Mesorhabditis spiculigera</name>
    <dbReference type="NCBI Taxonomy" id="96644"/>
    <lineage>
        <taxon>Eukaryota</taxon>
        <taxon>Metazoa</taxon>
        <taxon>Ecdysozoa</taxon>
        <taxon>Nematoda</taxon>
        <taxon>Chromadorea</taxon>
        <taxon>Rhabditida</taxon>
        <taxon>Rhabditina</taxon>
        <taxon>Rhabditomorpha</taxon>
        <taxon>Rhabditoidea</taxon>
        <taxon>Rhabditidae</taxon>
        <taxon>Mesorhabditinae</taxon>
        <taxon>Mesorhabditis</taxon>
    </lineage>
</organism>
<protein>
    <submittedName>
        <fullName evidence="2">Uncharacterized protein</fullName>
    </submittedName>
</protein>
<gene>
    <name evidence="2" type="ORF">MSPICULIGERA_LOCUS1106</name>
</gene>
<dbReference type="EMBL" id="CATQJA010000283">
    <property type="protein sequence ID" value="CAJ0558888.1"/>
    <property type="molecule type" value="Genomic_DNA"/>
</dbReference>